<keyword evidence="3" id="KW-1185">Reference proteome</keyword>
<name>A0ABY2UF10_9GAMM</name>
<organism evidence="2 3">
    <name type="scientific">Microbulbifer harenosus</name>
    <dbReference type="NCBI Taxonomy" id="2576840"/>
    <lineage>
        <taxon>Bacteria</taxon>
        <taxon>Pseudomonadati</taxon>
        <taxon>Pseudomonadota</taxon>
        <taxon>Gammaproteobacteria</taxon>
        <taxon>Cellvibrionales</taxon>
        <taxon>Microbulbiferaceae</taxon>
        <taxon>Microbulbifer</taxon>
    </lineage>
</organism>
<protein>
    <submittedName>
        <fullName evidence="2">Uncharacterized protein</fullName>
    </submittedName>
</protein>
<feature type="signal peptide" evidence="1">
    <location>
        <begin position="1"/>
        <end position="25"/>
    </location>
</feature>
<dbReference type="EMBL" id="VANI01000018">
    <property type="protein sequence ID" value="TLM75289.1"/>
    <property type="molecule type" value="Genomic_DNA"/>
</dbReference>
<evidence type="ECO:0000313" key="3">
    <source>
        <dbReference type="Proteomes" id="UP000306791"/>
    </source>
</evidence>
<dbReference type="RefSeq" id="WP_138236860.1">
    <property type="nucleotide sequence ID" value="NZ_CP185860.1"/>
</dbReference>
<gene>
    <name evidence="2" type="ORF">FDY93_16525</name>
</gene>
<comment type="caution">
    <text evidence="2">The sequence shown here is derived from an EMBL/GenBank/DDBJ whole genome shotgun (WGS) entry which is preliminary data.</text>
</comment>
<accession>A0ABY2UF10</accession>
<keyword evidence="1" id="KW-0732">Signal</keyword>
<evidence type="ECO:0000256" key="1">
    <source>
        <dbReference type="SAM" id="SignalP"/>
    </source>
</evidence>
<dbReference type="Proteomes" id="UP000306791">
    <property type="component" value="Unassembled WGS sequence"/>
</dbReference>
<reference evidence="2 3" key="1">
    <citation type="submission" date="2019-05" db="EMBL/GenBank/DDBJ databases">
        <title>Microbulbifer harenosus sp. nov., an alginate-degrading bacterium isolated from coastal sand.</title>
        <authorList>
            <person name="Huang H."/>
            <person name="Mo K."/>
            <person name="Bao S."/>
        </authorList>
    </citation>
    <scope>NUCLEOTIDE SEQUENCE [LARGE SCALE GENOMIC DNA]</scope>
    <source>
        <strain evidence="2 3">HB161719</strain>
    </source>
</reference>
<proteinExistence type="predicted"/>
<sequence>MNKVLKQLTSLITLCLVIFASTSQARGVDHTDYGGLDNQELAEIRSFLSRTVGDILRENKTLSGEVEVGNVYDPISDHETWLPHESQIEIPRLESALLTAYLNDPSSMLLSKAMAAYHVVKLPKWRATLYGRDRKSIRSVKHAVYALYFLRRAQHLGSEEAWLTRAETQISDQLLLWLPTDLPIDISEGNEAHNYFLESFNYKEVNRYLATEKLLQDLLENPTNLTTNAYAIASNIWNGGEADYDDPTILYSMVMSSYLAQRAIPLYQLAEQAWEEDPENNQQFRLTTLLGGWTVPARLWLAKLHGDNDTVELLDAEHREWFAINPYFHSASIGWMLFDDPQKVMEGFQSVLSVMGCADNRSCMDRPRFSFNILSYLLLVTDYSLKLGDAGTASYVLSFRHNPFFEYDSWLLGQEAWEHRENNMMEIITRYQNDDINDDPTTASLKSHKWGPNTITCQLCHQAQAREWSDEDKATIFYPSEAHGYVGNWPIRLVDWDALLAE</sequence>
<evidence type="ECO:0000313" key="2">
    <source>
        <dbReference type="EMBL" id="TLM75289.1"/>
    </source>
</evidence>
<feature type="chain" id="PRO_5045935413" evidence="1">
    <location>
        <begin position="26"/>
        <end position="502"/>
    </location>
</feature>